<evidence type="ECO:0000313" key="10">
    <source>
        <dbReference type="EMBL" id="KRO00613.1"/>
    </source>
</evidence>
<evidence type="ECO:0000313" key="11">
    <source>
        <dbReference type="Proteomes" id="UP000051006"/>
    </source>
</evidence>
<keyword evidence="5 10" id="KW-0808">Transferase</keyword>
<dbReference type="PROSITE" id="PS00374">
    <property type="entry name" value="MGMT"/>
    <property type="match status" value="1"/>
</dbReference>
<dbReference type="Gene3D" id="1.10.10.10">
    <property type="entry name" value="Winged helix-like DNA-binding domain superfamily/Winged helix DNA-binding domain"/>
    <property type="match status" value="1"/>
</dbReference>
<dbReference type="PANTHER" id="PTHR10815:SF12">
    <property type="entry name" value="METHYLATED-DNA--PROTEIN-CYSTEINE METHYLTRANSFERASE, INDUCIBLE"/>
    <property type="match status" value="1"/>
</dbReference>
<dbReference type="GO" id="GO:0006281">
    <property type="term" value="P:DNA repair"/>
    <property type="evidence" value="ECO:0007669"/>
    <property type="project" value="UniProtKB-KW"/>
</dbReference>
<dbReference type="SUPFAM" id="SSF46767">
    <property type="entry name" value="Methylated DNA-protein cysteine methyltransferase, C-terminal domain"/>
    <property type="match status" value="1"/>
</dbReference>
<organism evidence="10 11">
    <name type="scientific">Companilactobacillus kimchiensis</name>
    <dbReference type="NCBI Taxonomy" id="993692"/>
    <lineage>
        <taxon>Bacteria</taxon>
        <taxon>Bacillati</taxon>
        <taxon>Bacillota</taxon>
        <taxon>Bacilli</taxon>
        <taxon>Lactobacillales</taxon>
        <taxon>Lactobacillaceae</taxon>
        <taxon>Companilactobacillus</taxon>
    </lineage>
</organism>
<comment type="catalytic activity">
    <reaction evidence="8">
        <text>a 6-O-methyl-2'-deoxyguanosine in DNA + L-cysteinyl-[protein] = S-methyl-L-cysteinyl-[protein] + a 2'-deoxyguanosine in DNA</text>
        <dbReference type="Rhea" id="RHEA:24000"/>
        <dbReference type="Rhea" id="RHEA-COMP:10131"/>
        <dbReference type="Rhea" id="RHEA-COMP:10132"/>
        <dbReference type="Rhea" id="RHEA-COMP:11367"/>
        <dbReference type="Rhea" id="RHEA-COMP:11368"/>
        <dbReference type="ChEBI" id="CHEBI:29950"/>
        <dbReference type="ChEBI" id="CHEBI:82612"/>
        <dbReference type="ChEBI" id="CHEBI:85445"/>
        <dbReference type="ChEBI" id="CHEBI:85448"/>
        <dbReference type="EC" id="2.1.1.63"/>
    </reaction>
</comment>
<evidence type="ECO:0000256" key="5">
    <source>
        <dbReference type="ARBA" id="ARBA00022679"/>
    </source>
</evidence>
<name>A0A0R2LFG9_9LACO</name>
<protein>
    <recommendedName>
        <fullName evidence="3">methylated-DNA--[protein]-cysteine S-methyltransferase</fullName>
        <ecNumber evidence="3">2.1.1.63</ecNumber>
    </recommendedName>
</protein>
<accession>A0A0R2LFG9</accession>
<feature type="domain" description="Methylated-DNA-[protein]-cysteine S-methyltransferase DNA binding" evidence="9">
    <location>
        <begin position="65"/>
        <end position="144"/>
    </location>
</feature>
<evidence type="ECO:0000256" key="6">
    <source>
        <dbReference type="ARBA" id="ARBA00022763"/>
    </source>
</evidence>
<dbReference type="GO" id="GO:0003908">
    <property type="term" value="F:methylated-DNA-[protein]-cysteine S-methyltransferase activity"/>
    <property type="evidence" value="ECO:0007669"/>
    <property type="project" value="UniProtKB-EC"/>
</dbReference>
<keyword evidence="11" id="KW-1185">Reference proteome</keyword>
<sequence length="144" mass="15888">MGATSNGLAFVGSQDGDVTELKQFYPEAVLVDSKAQVNDYRVQLEEYLQGVRKEFTIKQDITGTSFQEAVWQQVAQIPYGQVSNYTKIAQAINRPQAIRAVGTAIGKNPLLMVIPCHRVLTKTGKLGGYRGGLQMKQTLLNLEK</sequence>
<dbReference type="InterPro" id="IPR014048">
    <property type="entry name" value="MethylDNA_cys_MeTrfase_DNA-bd"/>
</dbReference>
<evidence type="ECO:0000256" key="8">
    <source>
        <dbReference type="ARBA" id="ARBA00049348"/>
    </source>
</evidence>
<evidence type="ECO:0000256" key="4">
    <source>
        <dbReference type="ARBA" id="ARBA00022603"/>
    </source>
</evidence>
<dbReference type="AlphaFoldDB" id="A0A0R2LFG9"/>
<reference evidence="10 11" key="1">
    <citation type="journal article" date="2015" name="Genome Announc.">
        <title>Expanding the biotechnology potential of lactobacilli through comparative genomics of 213 strains and associated genera.</title>
        <authorList>
            <person name="Sun Z."/>
            <person name="Harris H.M."/>
            <person name="McCann A."/>
            <person name="Guo C."/>
            <person name="Argimon S."/>
            <person name="Zhang W."/>
            <person name="Yang X."/>
            <person name="Jeffery I.B."/>
            <person name="Cooney J.C."/>
            <person name="Kagawa T.F."/>
            <person name="Liu W."/>
            <person name="Song Y."/>
            <person name="Salvetti E."/>
            <person name="Wrobel A."/>
            <person name="Rasinkangas P."/>
            <person name="Parkhill J."/>
            <person name="Rea M.C."/>
            <person name="O'Sullivan O."/>
            <person name="Ritari J."/>
            <person name="Douillard F.P."/>
            <person name="Paul Ross R."/>
            <person name="Yang R."/>
            <person name="Briner A.E."/>
            <person name="Felis G.E."/>
            <person name="de Vos W.M."/>
            <person name="Barrangou R."/>
            <person name="Klaenhammer T.R."/>
            <person name="Caufield P.W."/>
            <person name="Cui Y."/>
            <person name="Zhang H."/>
            <person name="O'Toole P.W."/>
        </authorList>
    </citation>
    <scope>NUCLEOTIDE SEQUENCE [LARGE SCALE GENOMIC DNA]</scope>
    <source>
        <strain evidence="10 11">DSM 24716</strain>
    </source>
</reference>
<dbReference type="PANTHER" id="PTHR10815">
    <property type="entry name" value="METHYLATED-DNA--PROTEIN-CYSTEINE METHYLTRANSFERASE"/>
    <property type="match status" value="1"/>
</dbReference>
<dbReference type="NCBIfam" id="TIGR00589">
    <property type="entry name" value="ogt"/>
    <property type="match status" value="1"/>
</dbReference>
<dbReference type="EC" id="2.1.1.63" evidence="3"/>
<dbReference type="EMBL" id="JQCF01000002">
    <property type="protein sequence ID" value="KRO00613.1"/>
    <property type="molecule type" value="Genomic_DNA"/>
</dbReference>
<keyword evidence="6" id="KW-0227">DNA damage</keyword>
<evidence type="ECO:0000256" key="3">
    <source>
        <dbReference type="ARBA" id="ARBA00011918"/>
    </source>
</evidence>
<dbReference type="STRING" id="993692.IV57_GL001051"/>
<proteinExistence type="inferred from homology"/>
<comment type="caution">
    <text evidence="10">The sequence shown here is derived from an EMBL/GenBank/DDBJ whole genome shotgun (WGS) entry which is preliminary data.</text>
</comment>
<evidence type="ECO:0000256" key="2">
    <source>
        <dbReference type="ARBA" id="ARBA00008711"/>
    </source>
</evidence>
<evidence type="ECO:0000259" key="9">
    <source>
        <dbReference type="Pfam" id="PF01035"/>
    </source>
</evidence>
<dbReference type="InterPro" id="IPR036388">
    <property type="entry name" value="WH-like_DNA-bd_sf"/>
</dbReference>
<gene>
    <name evidence="10" type="ORF">IV57_GL001051</name>
</gene>
<keyword evidence="4 10" id="KW-0489">Methyltransferase</keyword>
<dbReference type="CDD" id="cd06445">
    <property type="entry name" value="ATase"/>
    <property type="match status" value="1"/>
</dbReference>
<dbReference type="FunFam" id="1.10.10.10:FF:000214">
    <property type="entry name" value="Methylated-DNA--protein-cysteine methyltransferase"/>
    <property type="match status" value="1"/>
</dbReference>
<dbReference type="InterPro" id="IPR036217">
    <property type="entry name" value="MethylDNA_cys_MeTrfase_DNAb"/>
</dbReference>
<evidence type="ECO:0000256" key="7">
    <source>
        <dbReference type="ARBA" id="ARBA00023204"/>
    </source>
</evidence>
<comment type="catalytic activity">
    <reaction evidence="1">
        <text>a 4-O-methyl-thymidine in DNA + L-cysteinyl-[protein] = a thymidine in DNA + S-methyl-L-cysteinyl-[protein]</text>
        <dbReference type="Rhea" id="RHEA:53428"/>
        <dbReference type="Rhea" id="RHEA-COMP:10131"/>
        <dbReference type="Rhea" id="RHEA-COMP:10132"/>
        <dbReference type="Rhea" id="RHEA-COMP:13555"/>
        <dbReference type="Rhea" id="RHEA-COMP:13556"/>
        <dbReference type="ChEBI" id="CHEBI:29950"/>
        <dbReference type="ChEBI" id="CHEBI:82612"/>
        <dbReference type="ChEBI" id="CHEBI:137386"/>
        <dbReference type="ChEBI" id="CHEBI:137387"/>
        <dbReference type="EC" id="2.1.1.63"/>
    </reaction>
</comment>
<dbReference type="Pfam" id="PF01035">
    <property type="entry name" value="DNA_binding_1"/>
    <property type="match status" value="1"/>
</dbReference>
<evidence type="ECO:0000256" key="1">
    <source>
        <dbReference type="ARBA" id="ARBA00001286"/>
    </source>
</evidence>
<dbReference type="PATRIC" id="fig|993692.3.peg.1066"/>
<dbReference type="InterPro" id="IPR001497">
    <property type="entry name" value="MethylDNA_cys_MeTrfase_AS"/>
</dbReference>
<comment type="similarity">
    <text evidence="2">Belongs to the MGMT family.</text>
</comment>
<dbReference type="Proteomes" id="UP000051006">
    <property type="component" value="Unassembled WGS sequence"/>
</dbReference>
<dbReference type="GO" id="GO:0032259">
    <property type="term" value="P:methylation"/>
    <property type="evidence" value="ECO:0007669"/>
    <property type="project" value="UniProtKB-KW"/>
</dbReference>
<keyword evidence="7" id="KW-0234">DNA repair</keyword>